<organism evidence="2 3">
    <name type="scientific">Symbiodinium necroappetens</name>
    <dbReference type="NCBI Taxonomy" id="1628268"/>
    <lineage>
        <taxon>Eukaryota</taxon>
        <taxon>Sar</taxon>
        <taxon>Alveolata</taxon>
        <taxon>Dinophyceae</taxon>
        <taxon>Suessiales</taxon>
        <taxon>Symbiodiniaceae</taxon>
        <taxon>Symbiodinium</taxon>
    </lineage>
</organism>
<accession>A0A812T880</accession>
<dbReference type="InterPro" id="IPR052394">
    <property type="entry name" value="LRR-containing"/>
</dbReference>
<dbReference type="Pfam" id="PF13516">
    <property type="entry name" value="LRR_6"/>
    <property type="match status" value="2"/>
</dbReference>
<keyword evidence="3" id="KW-1185">Reference proteome</keyword>
<name>A0A812T880_9DINO</name>
<evidence type="ECO:0000313" key="3">
    <source>
        <dbReference type="Proteomes" id="UP000601435"/>
    </source>
</evidence>
<comment type="caution">
    <text evidence="2">The sequence shown here is derived from an EMBL/GenBank/DDBJ whole genome shotgun (WGS) entry which is preliminary data.</text>
</comment>
<reference evidence="2" key="1">
    <citation type="submission" date="2021-02" db="EMBL/GenBank/DDBJ databases">
        <authorList>
            <person name="Dougan E. K."/>
            <person name="Rhodes N."/>
            <person name="Thang M."/>
            <person name="Chan C."/>
        </authorList>
    </citation>
    <scope>NUCLEOTIDE SEQUENCE</scope>
</reference>
<dbReference type="EMBL" id="CAJNJA010023598">
    <property type="protein sequence ID" value="CAE7513524.1"/>
    <property type="molecule type" value="Genomic_DNA"/>
</dbReference>
<dbReference type="PROSITE" id="PS51203">
    <property type="entry name" value="CS"/>
    <property type="match status" value="1"/>
</dbReference>
<dbReference type="CDD" id="cd06463">
    <property type="entry name" value="p23_like"/>
    <property type="match status" value="1"/>
</dbReference>
<dbReference type="PANTHER" id="PTHR24114">
    <property type="entry name" value="LEUCINE RICH REPEAT FAMILY PROTEIN"/>
    <property type="match status" value="1"/>
</dbReference>
<dbReference type="InterPro" id="IPR007052">
    <property type="entry name" value="CS_dom"/>
</dbReference>
<evidence type="ECO:0000259" key="1">
    <source>
        <dbReference type="PROSITE" id="PS51203"/>
    </source>
</evidence>
<dbReference type="SMART" id="SM00368">
    <property type="entry name" value="LRR_RI"/>
    <property type="match status" value="4"/>
</dbReference>
<dbReference type="Proteomes" id="UP000601435">
    <property type="component" value="Unassembled WGS sequence"/>
</dbReference>
<evidence type="ECO:0000313" key="2">
    <source>
        <dbReference type="EMBL" id="CAE7513524.1"/>
    </source>
</evidence>
<sequence>MPSLRLRLESQVVDLAVRWIQEEKLCSFKLRGWNDLAADLLAEDVLKKQELRLSDFQDPERDVSVDFSETLSAACLSDLFQALKQEKHLAELCLLDLGDKAMPALCRSAQTLRSLQLSGCGLTDAAGEPLGQLLQVSESLCKLSLSNNRLSCEAAACLSAGLRCNDFLCELNLRLNAIADKGCCSLAEALEVNPYVLETLDVSENEFGEVGQKMLEAAFGQSCSMARIRLGGGGAPCVLEKSPTAAVGLEGAPPLPRAERRGFGFVVHCHSSGAEICAEEARPISHPGKLVDMQQDDQELDLVFSIPRLDPDVKAAVSLSATALKITALQQTLVDLQLFSCIDPASFELSSRDFILELTLVKAKQGELWPRLEK</sequence>
<feature type="domain" description="CS" evidence="1">
    <location>
        <begin position="286"/>
        <end position="373"/>
    </location>
</feature>
<dbReference type="AlphaFoldDB" id="A0A812T880"/>
<dbReference type="OrthoDB" id="120976at2759"/>
<dbReference type="Gene3D" id="2.60.40.790">
    <property type="match status" value="1"/>
</dbReference>
<dbReference type="InterPro" id="IPR008978">
    <property type="entry name" value="HSP20-like_chaperone"/>
</dbReference>
<dbReference type="SUPFAM" id="SSF49764">
    <property type="entry name" value="HSP20-like chaperones"/>
    <property type="match status" value="1"/>
</dbReference>
<protein>
    <submittedName>
        <fullName evidence="2">LRRC74A protein</fullName>
    </submittedName>
</protein>
<dbReference type="SUPFAM" id="SSF52047">
    <property type="entry name" value="RNI-like"/>
    <property type="match status" value="1"/>
</dbReference>
<dbReference type="PANTHER" id="PTHR24114:SF2">
    <property type="entry name" value="F-BOX DOMAIN-CONTAINING PROTEIN-RELATED"/>
    <property type="match status" value="1"/>
</dbReference>
<dbReference type="InterPro" id="IPR001611">
    <property type="entry name" value="Leu-rich_rpt"/>
</dbReference>
<dbReference type="InterPro" id="IPR032675">
    <property type="entry name" value="LRR_dom_sf"/>
</dbReference>
<proteinExistence type="predicted"/>
<dbReference type="Gene3D" id="3.80.10.10">
    <property type="entry name" value="Ribonuclease Inhibitor"/>
    <property type="match status" value="1"/>
</dbReference>
<gene>
    <name evidence="2" type="primary">LRRC74A</name>
    <name evidence="2" type="ORF">SNEC2469_LOCUS14671</name>
</gene>